<evidence type="ECO:0000256" key="3">
    <source>
        <dbReference type="ARBA" id="ARBA00016864"/>
    </source>
</evidence>
<keyword evidence="5 10" id="KW-1003">Cell membrane</keyword>
<dbReference type="Proteomes" id="UP000029273">
    <property type="component" value="Unassembled WGS sequence"/>
</dbReference>
<dbReference type="Gene3D" id="1.10.3720.10">
    <property type="entry name" value="MetI-like"/>
    <property type="match status" value="1"/>
</dbReference>
<evidence type="ECO:0000256" key="8">
    <source>
        <dbReference type="ARBA" id="ARBA00022989"/>
    </source>
</evidence>
<evidence type="ECO:0000256" key="9">
    <source>
        <dbReference type="ARBA" id="ARBA00023136"/>
    </source>
</evidence>
<comment type="similarity">
    <text evidence="2 10">Belongs to the binding-protein-dependent transport system permease family. CysTW subfamily.</text>
</comment>
<dbReference type="AlphaFoldDB" id="A0A1A6C0S1"/>
<evidence type="ECO:0000256" key="2">
    <source>
        <dbReference type="ARBA" id="ARBA00007069"/>
    </source>
</evidence>
<dbReference type="PROSITE" id="PS50928">
    <property type="entry name" value="ABC_TM1"/>
    <property type="match status" value="1"/>
</dbReference>
<feature type="transmembrane region" description="Helical" evidence="10">
    <location>
        <begin position="145"/>
        <end position="166"/>
    </location>
</feature>
<reference evidence="12 13" key="1">
    <citation type="journal article" date="2014" name="Genome Announc.">
        <title>Draft Genome Sequence of the Iron-Oxidizing, Acidophilic, and Halotolerant 'Thiobacillus prosperus' Type Strain DSM 5130.</title>
        <authorList>
            <person name="Ossandon F.J."/>
            <person name="Cardenas J.P."/>
            <person name="Corbett M."/>
            <person name="Quatrini R."/>
            <person name="Holmes D.S."/>
            <person name="Watkin E."/>
        </authorList>
    </citation>
    <scope>NUCLEOTIDE SEQUENCE [LARGE SCALE GENOMIC DNA]</scope>
    <source>
        <strain evidence="12 13">DSM 5130</strain>
    </source>
</reference>
<feature type="transmembrane region" description="Helical" evidence="10">
    <location>
        <begin position="120"/>
        <end position="139"/>
    </location>
</feature>
<accession>A0A1A6C0S1</accession>
<evidence type="ECO:0000259" key="11">
    <source>
        <dbReference type="PROSITE" id="PS50928"/>
    </source>
</evidence>
<keyword evidence="13" id="KW-1185">Reference proteome</keyword>
<name>A0A1A6C0S1_9GAMM</name>
<dbReference type="InterPro" id="IPR051408">
    <property type="entry name" value="Phosphate_transprt_permease"/>
</dbReference>
<dbReference type="GO" id="GO:0035435">
    <property type="term" value="P:phosphate ion transmembrane transport"/>
    <property type="evidence" value="ECO:0007669"/>
    <property type="project" value="InterPro"/>
</dbReference>
<dbReference type="SUPFAM" id="SSF161098">
    <property type="entry name" value="MetI-like"/>
    <property type="match status" value="1"/>
</dbReference>
<keyword evidence="6" id="KW-0592">Phosphate transport</keyword>
<dbReference type="PANTHER" id="PTHR42922:SF1">
    <property type="entry name" value="PHOSPHATE TRANSPORT SYSTEM PERMEASE PROTEIN PSTA"/>
    <property type="match status" value="1"/>
</dbReference>
<keyword evidence="4" id="KW-0813">Transport</keyword>
<evidence type="ECO:0000313" key="12">
    <source>
        <dbReference type="EMBL" id="OBS08155.1"/>
    </source>
</evidence>
<dbReference type="STRING" id="160660.BJI67_14520"/>
<dbReference type="RefSeq" id="WP_038089945.1">
    <property type="nucleotide sequence ID" value="NZ_JQSG02000006.1"/>
</dbReference>
<feature type="transmembrane region" description="Helical" evidence="10">
    <location>
        <begin position="85"/>
        <end position="108"/>
    </location>
</feature>
<dbReference type="PANTHER" id="PTHR42922">
    <property type="entry name" value="PHOSPHATE TRANSPORT SYSTEM PERMEASE PROTEIN PSTA"/>
    <property type="match status" value="1"/>
</dbReference>
<dbReference type="EMBL" id="JQSG02000006">
    <property type="protein sequence ID" value="OBS08155.1"/>
    <property type="molecule type" value="Genomic_DNA"/>
</dbReference>
<comment type="subcellular location">
    <subcellularLocation>
        <location evidence="10">Cell inner membrane</location>
        <topology evidence="10">Multi-pass membrane protein</topology>
    </subcellularLocation>
    <subcellularLocation>
        <location evidence="1">Cell membrane</location>
        <topology evidence="1">Multi-pass membrane protein</topology>
    </subcellularLocation>
</comment>
<dbReference type="GO" id="GO:0005886">
    <property type="term" value="C:plasma membrane"/>
    <property type="evidence" value="ECO:0007669"/>
    <property type="project" value="UniProtKB-SubCell"/>
</dbReference>
<dbReference type="InterPro" id="IPR005672">
    <property type="entry name" value="Phosphate_PstA"/>
</dbReference>
<proteinExistence type="inferred from homology"/>
<organism evidence="12 13">
    <name type="scientific">Acidihalobacter prosperus</name>
    <dbReference type="NCBI Taxonomy" id="160660"/>
    <lineage>
        <taxon>Bacteria</taxon>
        <taxon>Pseudomonadati</taxon>
        <taxon>Pseudomonadota</taxon>
        <taxon>Gammaproteobacteria</taxon>
        <taxon>Chromatiales</taxon>
        <taxon>Ectothiorhodospiraceae</taxon>
        <taxon>Acidihalobacter</taxon>
    </lineage>
</organism>
<evidence type="ECO:0000256" key="7">
    <source>
        <dbReference type="ARBA" id="ARBA00022692"/>
    </source>
</evidence>
<protein>
    <recommendedName>
        <fullName evidence="3 10">Phosphate transport system permease protein PstA</fullName>
    </recommendedName>
</protein>
<evidence type="ECO:0000313" key="13">
    <source>
        <dbReference type="Proteomes" id="UP000029273"/>
    </source>
</evidence>
<feature type="domain" description="ABC transmembrane type-1" evidence="11">
    <location>
        <begin position="81"/>
        <end position="286"/>
    </location>
</feature>
<keyword evidence="8 10" id="KW-1133">Transmembrane helix</keyword>
<dbReference type="NCBIfam" id="TIGR00974">
    <property type="entry name" value="3a0107s02c"/>
    <property type="match status" value="1"/>
</dbReference>
<evidence type="ECO:0000256" key="10">
    <source>
        <dbReference type="RuleBase" id="RU363043"/>
    </source>
</evidence>
<evidence type="ECO:0000256" key="5">
    <source>
        <dbReference type="ARBA" id="ARBA00022475"/>
    </source>
</evidence>
<sequence length="294" mass="31373">MNATTETELLAPPTLAGKQIYLRRRIGGSLGWTLTTAAIALLAFVLLYLLGFVLVRGAQALHLDIFLTDTQGIAGGLRNAIVGSLLISGGGVMIAAPVGICAGIYLAEYGDDWLGRSGRFMSDVLVGVPSIVLGYFGYITMVLYLGWKFSLAAGALTLAIMMLPYIARTTEMALRQVPHSAREAAYGLGCGEGRVIWSILLPAARGPIITGVLLALAISLGETAPLLYTAGWSNYLWSGQLTHEGVGYLTYVIWSFIGEPYASAHQLAYAAALLITLMVLAINLTARAVFYRRP</sequence>
<keyword evidence="9 10" id="KW-0472">Membrane</keyword>
<feature type="transmembrane region" description="Helical" evidence="10">
    <location>
        <begin position="267"/>
        <end position="290"/>
    </location>
</feature>
<gene>
    <name evidence="12" type="ORF">Thpro_022405</name>
</gene>
<dbReference type="GO" id="GO:0005315">
    <property type="term" value="F:phosphate transmembrane transporter activity"/>
    <property type="evidence" value="ECO:0007669"/>
    <property type="project" value="InterPro"/>
</dbReference>
<dbReference type="Pfam" id="PF00528">
    <property type="entry name" value="BPD_transp_1"/>
    <property type="match status" value="1"/>
</dbReference>
<dbReference type="CDD" id="cd06261">
    <property type="entry name" value="TM_PBP2"/>
    <property type="match status" value="1"/>
</dbReference>
<comment type="caution">
    <text evidence="12">The sequence shown here is derived from an EMBL/GenBank/DDBJ whole genome shotgun (WGS) entry which is preliminary data.</text>
</comment>
<evidence type="ECO:0000256" key="4">
    <source>
        <dbReference type="ARBA" id="ARBA00022448"/>
    </source>
</evidence>
<evidence type="ECO:0000256" key="6">
    <source>
        <dbReference type="ARBA" id="ARBA00022592"/>
    </source>
</evidence>
<evidence type="ECO:0000256" key="1">
    <source>
        <dbReference type="ARBA" id="ARBA00004651"/>
    </source>
</evidence>
<keyword evidence="7 10" id="KW-0812">Transmembrane</keyword>
<dbReference type="InterPro" id="IPR000515">
    <property type="entry name" value="MetI-like"/>
</dbReference>
<comment type="caution">
    <text evidence="10">Lacks conserved residue(s) required for the propagation of feature annotation.</text>
</comment>
<dbReference type="OrthoDB" id="9785113at2"/>
<dbReference type="InterPro" id="IPR035906">
    <property type="entry name" value="MetI-like_sf"/>
</dbReference>
<feature type="transmembrane region" description="Helical" evidence="10">
    <location>
        <begin position="30"/>
        <end position="55"/>
    </location>
</feature>